<dbReference type="PANTHER" id="PTHR33064">
    <property type="entry name" value="POL PROTEIN"/>
    <property type="match status" value="1"/>
</dbReference>
<dbReference type="InterPro" id="IPR051320">
    <property type="entry name" value="Viral_Replic_Matur_Polypro"/>
</dbReference>
<dbReference type="SUPFAM" id="SSF56672">
    <property type="entry name" value="DNA/RNA polymerases"/>
    <property type="match status" value="1"/>
</dbReference>
<evidence type="ECO:0000313" key="3">
    <source>
        <dbReference type="Proteomes" id="UP001286313"/>
    </source>
</evidence>
<sequence length="101" mass="11563">MSFNRLMRKVLDGMSGVKHFIDDILVYSRTREEHVVLLRTVMERLRQAGLTAKPSKCQLGVRTVEYLGHIVGGGELWPMQDKVKKIIDAPRPLTKKALRSF</sequence>
<proteinExistence type="predicted"/>
<feature type="domain" description="Reverse transcriptase" evidence="1">
    <location>
        <begin position="1"/>
        <end position="71"/>
    </location>
</feature>
<dbReference type="PROSITE" id="PS50878">
    <property type="entry name" value="RT_POL"/>
    <property type="match status" value="1"/>
</dbReference>
<dbReference type="EMBL" id="JAWQEG010000382">
    <property type="protein sequence ID" value="KAK3890905.1"/>
    <property type="molecule type" value="Genomic_DNA"/>
</dbReference>
<gene>
    <name evidence="2" type="ORF">Pcinc_005204</name>
</gene>
<protein>
    <recommendedName>
        <fullName evidence="1">Reverse transcriptase domain-containing protein</fullName>
    </recommendedName>
</protein>
<dbReference type="Gene3D" id="3.30.70.270">
    <property type="match status" value="1"/>
</dbReference>
<dbReference type="InterPro" id="IPR043128">
    <property type="entry name" value="Rev_trsase/Diguanyl_cyclase"/>
</dbReference>
<evidence type="ECO:0000259" key="1">
    <source>
        <dbReference type="PROSITE" id="PS50878"/>
    </source>
</evidence>
<dbReference type="InterPro" id="IPR000477">
    <property type="entry name" value="RT_dom"/>
</dbReference>
<dbReference type="AlphaFoldDB" id="A0AAE1L310"/>
<evidence type="ECO:0000313" key="2">
    <source>
        <dbReference type="EMBL" id="KAK3890905.1"/>
    </source>
</evidence>
<dbReference type="InterPro" id="IPR043502">
    <property type="entry name" value="DNA/RNA_pol_sf"/>
</dbReference>
<dbReference type="FunFam" id="3.30.70.270:FF:000003">
    <property type="entry name" value="Transposon Ty3-G Gag-Pol polyprotein"/>
    <property type="match status" value="1"/>
</dbReference>
<reference evidence="2" key="1">
    <citation type="submission" date="2023-10" db="EMBL/GenBank/DDBJ databases">
        <title>Genome assemblies of two species of porcelain crab, Petrolisthes cinctipes and Petrolisthes manimaculis (Anomura: Porcellanidae).</title>
        <authorList>
            <person name="Angst P."/>
        </authorList>
    </citation>
    <scope>NUCLEOTIDE SEQUENCE</scope>
    <source>
        <strain evidence="2">PB745_01</strain>
        <tissue evidence="2">Gill</tissue>
    </source>
</reference>
<organism evidence="2 3">
    <name type="scientific">Petrolisthes cinctipes</name>
    <name type="common">Flat porcelain crab</name>
    <dbReference type="NCBI Taxonomy" id="88211"/>
    <lineage>
        <taxon>Eukaryota</taxon>
        <taxon>Metazoa</taxon>
        <taxon>Ecdysozoa</taxon>
        <taxon>Arthropoda</taxon>
        <taxon>Crustacea</taxon>
        <taxon>Multicrustacea</taxon>
        <taxon>Malacostraca</taxon>
        <taxon>Eumalacostraca</taxon>
        <taxon>Eucarida</taxon>
        <taxon>Decapoda</taxon>
        <taxon>Pleocyemata</taxon>
        <taxon>Anomura</taxon>
        <taxon>Galatheoidea</taxon>
        <taxon>Porcellanidae</taxon>
        <taxon>Petrolisthes</taxon>
    </lineage>
</organism>
<keyword evidence="3" id="KW-1185">Reference proteome</keyword>
<accession>A0AAE1L310</accession>
<name>A0AAE1L310_PETCI</name>
<dbReference type="CDD" id="cd01647">
    <property type="entry name" value="RT_LTR"/>
    <property type="match status" value="1"/>
</dbReference>
<dbReference type="PANTHER" id="PTHR33064:SF29">
    <property type="entry name" value="PEPTIDASE A2 DOMAIN-CONTAINING PROTEIN-RELATED"/>
    <property type="match status" value="1"/>
</dbReference>
<comment type="caution">
    <text evidence="2">The sequence shown here is derived from an EMBL/GenBank/DDBJ whole genome shotgun (WGS) entry which is preliminary data.</text>
</comment>
<dbReference type="GO" id="GO:0071897">
    <property type="term" value="P:DNA biosynthetic process"/>
    <property type="evidence" value="ECO:0007669"/>
    <property type="project" value="UniProtKB-ARBA"/>
</dbReference>
<dbReference type="Pfam" id="PF00078">
    <property type="entry name" value="RVT_1"/>
    <property type="match status" value="1"/>
</dbReference>
<dbReference type="Proteomes" id="UP001286313">
    <property type="component" value="Unassembled WGS sequence"/>
</dbReference>